<dbReference type="OrthoDB" id="208967at2"/>
<name>A0A517QYZ6_9PLAN</name>
<dbReference type="Proteomes" id="UP000317318">
    <property type="component" value="Chromosome"/>
</dbReference>
<accession>A0A517QYZ6</accession>
<feature type="region of interest" description="Disordered" evidence="1">
    <location>
        <begin position="264"/>
        <end position="286"/>
    </location>
</feature>
<keyword evidence="4" id="KW-1185">Reference proteome</keyword>
<reference evidence="3 4" key="1">
    <citation type="submission" date="2019-02" db="EMBL/GenBank/DDBJ databases">
        <title>Deep-cultivation of Planctomycetes and their phenomic and genomic characterization uncovers novel biology.</title>
        <authorList>
            <person name="Wiegand S."/>
            <person name="Jogler M."/>
            <person name="Boedeker C."/>
            <person name="Pinto D."/>
            <person name="Vollmers J."/>
            <person name="Rivas-Marin E."/>
            <person name="Kohn T."/>
            <person name="Peeters S.H."/>
            <person name="Heuer A."/>
            <person name="Rast P."/>
            <person name="Oberbeckmann S."/>
            <person name="Bunk B."/>
            <person name="Jeske O."/>
            <person name="Meyerdierks A."/>
            <person name="Storesund J.E."/>
            <person name="Kallscheuer N."/>
            <person name="Luecker S."/>
            <person name="Lage O.M."/>
            <person name="Pohl T."/>
            <person name="Merkel B.J."/>
            <person name="Hornburger P."/>
            <person name="Mueller R.-W."/>
            <person name="Bruemmer F."/>
            <person name="Labrenz M."/>
            <person name="Spormann A.M."/>
            <person name="Op den Camp H."/>
            <person name="Overmann J."/>
            <person name="Amann R."/>
            <person name="Jetten M.S.M."/>
            <person name="Mascher T."/>
            <person name="Medema M.H."/>
            <person name="Devos D.P."/>
            <person name="Kaster A.-K."/>
            <person name="Ovreas L."/>
            <person name="Rohde M."/>
            <person name="Galperin M.Y."/>
            <person name="Jogler C."/>
        </authorList>
    </citation>
    <scope>NUCLEOTIDE SEQUENCE [LARGE SCALE GENOMIC DNA]</scope>
    <source>
        <strain evidence="3 4">Pan189</strain>
    </source>
</reference>
<dbReference type="AlphaFoldDB" id="A0A517QYZ6"/>
<evidence type="ECO:0000313" key="4">
    <source>
        <dbReference type="Proteomes" id="UP000317318"/>
    </source>
</evidence>
<evidence type="ECO:0000256" key="1">
    <source>
        <dbReference type="SAM" id="MobiDB-lite"/>
    </source>
</evidence>
<organism evidence="3 4">
    <name type="scientific">Stratiformator vulcanicus</name>
    <dbReference type="NCBI Taxonomy" id="2527980"/>
    <lineage>
        <taxon>Bacteria</taxon>
        <taxon>Pseudomonadati</taxon>
        <taxon>Planctomycetota</taxon>
        <taxon>Planctomycetia</taxon>
        <taxon>Planctomycetales</taxon>
        <taxon>Planctomycetaceae</taxon>
        <taxon>Stratiformator</taxon>
    </lineage>
</organism>
<gene>
    <name evidence="3" type="ORF">Pan189_11230</name>
</gene>
<keyword evidence="2" id="KW-0472">Membrane</keyword>
<sequence>MIDMTGWSLNVTRRKPANAEPVPFERRCLCGTPLTGERTEAAAAVECSECRRQWFVLPIDVYPRRGNARRKTYRPADAKKLLKSSSVAVQKKAVSASGTAGRKIAESSRNVARNLVPKINTALIRFQLILGAIALLIAMTIGWLWHQSAVEEARRGLQSAIVTAEEAVGLKDFERAKTVLEPIVRQLDTLGMSGPSVQLARQRYAESVAASDLSSQPLFELIAEASDTIAQSPPDVWRRRFDFLYQQKWLLFDTELIRTEELIFPEPEIDDSEPTDDSGDDAEPAEPVPLIVNRLTVPIAGGQGRPVEFIADLDIFADLPVDARPRRVIFAAQMIESVPPEDGRGWQIRLDPETAVFWTDESSLKALGYESLPESDFAEVRTILQEQSERAGLEIETEPSDSPEKSDEEEVDQ</sequence>
<evidence type="ECO:0000256" key="2">
    <source>
        <dbReference type="SAM" id="Phobius"/>
    </source>
</evidence>
<dbReference type="RefSeq" id="WP_145362938.1">
    <property type="nucleotide sequence ID" value="NZ_CP036268.1"/>
</dbReference>
<evidence type="ECO:0000313" key="3">
    <source>
        <dbReference type="EMBL" id="QDT36760.1"/>
    </source>
</evidence>
<keyword evidence="2" id="KW-1133">Transmembrane helix</keyword>
<proteinExistence type="predicted"/>
<protein>
    <submittedName>
        <fullName evidence="3">Uncharacterized protein</fullName>
    </submittedName>
</protein>
<feature type="transmembrane region" description="Helical" evidence="2">
    <location>
        <begin position="123"/>
        <end position="145"/>
    </location>
</feature>
<feature type="compositionally biased region" description="Acidic residues" evidence="1">
    <location>
        <begin position="395"/>
        <end position="413"/>
    </location>
</feature>
<keyword evidence="2" id="KW-0812">Transmembrane</keyword>
<feature type="region of interest" description="Disordered" evidence="1">
    <location>
        <begin position="388"/>
        <end position="413"/>
    </location>
</feature>
<dbReference type="KEGG" id="svp:Pan189_11230"/>
<dbReference type="EMBL" id="CP036268">
    <property type="protein sequence ID" value="QDT36760.1"/>
    <property type="molecule type" value="Genomic_DNA"/>
</dbReference>
<feature type="compositionally biased region" description="Acidic residues" evidence="1">
    <location>
        <begin position="267"/>
        <end position="284"/>
    </location>
</feature>